<name>A0AAP0KLV7_9MAGN</name>
<evidence type="ECO:0000313" key="1">
    <source>
        <dbReference type="EMBL" id="KAK9154490.1"/>
    </source>
</evidence>
<evidence type="ECO:0000313" key="2">
    <source>
        <dbReference type="Proteomes" id="UP001417504"/>
    </source>
</evidence>
<organism evidence="1 2">
    <name type="scientific">Stephania japonica</name>
    <dbReference type="NCBI Taxonomy" id="461633"/>
    <lineage>
        <taxon>Eukaryota</taxon>
        <taxon>Viridiplantae</taxon>
        <taxon>Streptophyta</taxon>
        <taxon>Embryophyta</taxon>
        <taxon>Tracheophyta</taxon>
        <taxon>Spermatophyta</taxon>
        <taxon>Magnoliopsida</taxon>
        <taxon>Ranunculales</taxon>
        <taxon>Menispermaceae</taxon>
        <taxon>Menispermoideae</taxon>
        <taxon>Cissampelideae</taxon>
        <taxon>Stephania</taxon>
    </lineage>
</organism>
<dbReference type="AlphaFoldDB" id="A0AAP0KLV7"/>
<keyword evidence="2" id="KW-1185">Reference proteome</keyword>
<dbReference type="Proteomes" id="UP001417504">
    <property type="component" value="Unassembled WGS sequence"/>
</dbReference>
<gene>
    <name evidence="1" type="ORF">Sjap_001970</name>
</gene>
<reference evidence="1 2" key="1">
    <citation type="submission" date="2024-01" db="EMBL/GenBank/DDBJ databases">
        <title>Genome assemblies of Stephania.</title>
        <authorList>
            <person name="Yang L."/>
        </authorList>
    </citation>
    <scope>NUCLEOTIDE SEQUENCE [LARGE SCALE GENOMIC DNA]</scope>
    <source>
        <strain evidence="1">QJT</strain>
        <tissue evidence="1">Leaf</tissue>
    </source>
</reference>
<protein>
    <submittedName>
        <fullName evidence="1">Uncharacterized protein</fullName>
    </submittedName>
</protein>
<dbReference type="EMBL" id="JBBNAE010000001">
    <property type="protein sequence ID" value="KAK9154490.1"/>
    <property type="molecule type" value="Genomic_DNA"/>
</dbReference>
<proteinExistence type="predicted"/>
<sequence length="298" mass="32010">MNKTHMTTMIGKDSGTYRDSGDLHQVVSDHGNCLTTLPDARNSNIVQPLHCHYTVANPSHPFCCFNKFEREEKKRKHQSIKKRCLWRKEEGGVAAPRGAAGLGEAPPEMTAAPLRSSGAAICKGRWLYPPHKHEEEGGGNSHPTSSIIATTTAAGEPRWRSPQCRRALGTTLGPRSEAQWYSTRKIWNLIPQDLGLSRGRRNTVWGDTDGVGLGTTLPVTSGASGVRPNRASASGPMVAWALGWADSDLSRGRRNTVWGDTDAVGLGTTISVTSGAFGVRPHGASASGCVPVEPAVQW</sequence>
<accession>A0AAP0KLV7</accession>
<comment type="caution">
    <text evidence="1">The sequence shown here is derived from an EMBL/GenBank/DDBJ whole genome shotgun (WGS) entry which is preliminary data.</text>
</comment>